<sequence>MRPEGRSGGRGGLPTIADDLLKSADGRPVDSLAPRQLLPFRCRVYLLSQKQSFNNRVLAWTIALLGDSVIFRGSKTYDCWRQRARKEVSSASDAEATRSNLLVHDE</sequence>
<reference evidence="1 2" key="1">
    <citation type="submission" date="2023-09" db="EMBL/GenBank/DDBJ databases">
        <title>Nesidiocoris tenuis whole genome shotgun sequence.</title>
        <authorList>
            <person name="Shibata T."/>
            <person name="Shimoda M."/>
            <person name="Kobayashi T."/>
            <person name="Uehara T."/>
        </authorList>
    </citation>
    <scope>NUCLEOTIDE SEQUENCE [LARGE SCALE GENOMIC DNA]</scope>
    <source>
        <strain evidence="1 2">Japan</strain>
    </source>
</reference>
<evidence type="ECO:0000313" key="2">
    <source>
        <dbReference type="Proteomes" id="UP001307889"/>
    </source>
</evidence>
<keyword evidence="2" id="KW-1185">Reference proteome</keyword>
<proteinExistence type="predicted"/>
<organism evidence="1 2">
    <name type="scientific">Nesidiocoris tenuis</name>
    <dbReference type="NCBI Taxonomy" id="355587"/>
    <lineage>
        <taxon>Eukaryota</taxon>
        <taxon>Metazoa</taxon>
        <taxon>Ecdysozoa</taxon>
        <taxon>Arthropoda</taxon>
        <taxon>Hexapoda</taxon>
        <taxon>Insecta</taxon>
        <taxon>Pterygota</taxon>
        <taxon>Neoptera</taxon>
        <taxon>Paraneoptera</taxon>
        <taxon>Hemiptera</taxon>
        <taxon>Heteroptera</taxon>
        <taxon>Panheteroptera</taxon>
        <taxon>Cimicomorpha</taxon>
        <taxon>Miridae</taxon>
        <taxon>Dicyphina</taxon>
        <taxon>Nesidiocoris</taxon>
    </lineage>
</organism>
<accession>A0ABN7AAY7</accession>
<name>A0ABN7AAY7_9HEMI</name>
<dbReference type="EMBL" id="AP028909">
    <property type="protein sequence ID" value="BES89435.1"/>
    <property type="molecule type" value="Genomic_DNA"/>
</dbReference>
<protein>
    <submittedName>
        <fullName evidence="1">Uncharacterized protein</fullName>
    </submittedName>
</protein>
<evidence type="ECO:0000313" key="1">
    <source>
        <dbReference type="EMBL" id="BES89435.1"/>
    </source>
</evidence>
<gene>
    <name evidence="1" type="ORF">NTJ_02243</name>
</gene>
<dbReference type="Proteomes" id="UP001307889">
    <property type="component" value="Chromosome 1"/>
</dbReference>